<evidence type="ECO:0008006" key="5">
    <source>
        <dbReference type="Google" id="ProtNLM"/>
    </source>
</evidence>
<name>A0A7X2MWI6_9CLOT</name>
<comment type="caution">
    <text evidence="3">The sequence shown here is derived from an EMBL/GenBank/DDBJ whole genome shotgun (WGS) entry which is preliminary data.</text>
</comment>
<dbReference type="Proteomes" id="UP000460287">
    <property type="component" value="Unassembled WGS sequence"/>
</dbReference>
<feature type="domain" description="Transposon Tn7 transposition protein TnsD C-terminal" evidence="2">
    <location>
        <begin position="199"/>
        <end position="336"/>
    </location>
</feature>
<reference evidence="3 4" key="1">
    <citation type="submission" date="2019-08" db="EMBL/GenBank/DDBJ databases">
        <title>In-depth cultivation of the pig gut microbiome towards novel bacterial diversity and tailored functional studies.</title>
        <authorList>
            <person name="Wylensek D."/>
            <person name="Hitch T.C.A."/>
            <person name="Clavel T."/>
        </authorList>
    </citation>
    <scope>NUCLEOTIDE SEQUENCE [LARGE SCALE GENOMIC DNA]</scope>
    <source>
        <strain evidence="3 4">WCA-383-APC-5B</strain>
    </source>
</reference>
<dbReference type="InterPro" id="IPR009492">
    <property type="entry name" value="TniQ"/>
</dbReference>
<dbReference type="Pfam" id="PF15978">
    <property type="entry name" value="TnsD"/>
    <property type="match status" value="1"/>
</dbReference>
<dbReference type="InterPro" id="IPR032750">
    <property type="entry name" value="TnsD_C"/>
</dbReference>
<feature type="domain" description="TniQ" evidence="1">
    <location>
        <begin position="5"/>
        <end position="158"/>
    </location>
</feature>
<accession>A0A7X2MWI6</accession>
<evidence type="ECO:0000313" key="4">
    <source>
        <dbReference type="Proteomes" id="UP000460287"/>
    </source>
</evidence>
<evidence type="ECO:0000259" key="2">
    <source>
        <dbReference type="Pfam" id="PF15978"/>
    </source>
</evidence>
<dbReference type="RefSeq" id="WP_154530252.1">
    <property type="nucleotide sequence ID" value="NZ_VULX01000002.1"/>
</dbReference>
<gene>
    <name evidence="3" type="ORF">FYJ33_02775</name>
</gene>
<keyword evidence="4" id="KW-1185">Reference proteome</keyword>
<evidence type="ECO:0000259" key="1">
    <source>
        <dbReference type="Pfam" id="PF06527"/>
    </source>
</evidence>
<evidence type="ECO:0000313" key="3">
    <source>
        <dbReference type="EMBL" id="MSR90364.1"/>
    </source>
</evidence>
<sequence length="517" mass="61476">MIDFFTDPYKDELIYSAIARYHFYSGNVDYKDTIEECFGKRSVVPILELAGRLDYLAGQLGGTYTSDKIIKDNTILPYYAPFMDKDRREDVINKMKSDGGISLYTEIGIVAGSVCKKNHIYYCPYCAKDEVEKYGEAYIHREHQLQGIILCPHHGCKLKKYQKGRLEASKVEYVRFENELIDFASENLDIDHFNKYLRLSKDAYYLLIHNLNKFDKDKMFDRYRYFLYEKGFIRDGGSVKQRELYEAFIDYYGEEFLQQLECSIDYDNEYNWLKVITRKSKRHSHPLRHLLLIEFLSDSIAYFFNADIHDINVNSQQHIYDISKCNISCMNQYKKNILNAIVDNPGIKRTMLRKQLKKEYIFLYRYDKKWLFSNLPNKTKPSNNYSENRVDWQARDKEYLKLLQRRYNELLSFKIPIRITKGSLAKVFGILPNLEKKLCMIPMTEKFLNEVCENVQQFQLRRCKYVVDTFIRSEEKVQLWRVQRIAGIRTKDFCSLKEEVLKYINENQGEDNGKDAT</sequence>
<organism evidence="3 4">
    <name type="scientific">Inconstantimicrobium porci</name>
    <dbReference type="NCBI Taxonomy" id="2652291"/>
    <lineage>
        <taxon>Bacteria</taxon>
        <taxon>Bacillati</taxon>
        <taxon>Bacillota</taxon>
        <taxon>Clostridia</taxon>
        <taxon>Eubacteriales</taxon>
        <taxon>Clostridiaceae</taxon>
        <taxon>Inconstantimicrobium</taxon>
    </lineage>
</organism>
<proteinExistence type="predicted"/>
<protein>
    <recommendedName>
        <fullName evidence="5">Transposon Tn7 transposition protein TnsD C-termianl domain-containing protein</fullName>
    </recommendedName>
</protein>
<dbReference type="EMBL" id="VULX01000002">
    <property type="protein sequence ID" value="MSR90364.1"/>
    <property type="molecule type" value="Genomic_DNA"/>
</dbReference>
<dbReference type="Pfam" id="PF06527">
    <property type="entry name" value="TniQ"/>
    <property type="match status" value="1"/>
</dbReference>
<dbReference type="AlphaFoldDB" id="A0A7X2MWI6"/>